<proteinExistence type="predicted"/>
<evidence type="ECO:0000313" key="2">
    <source>
        <dbReference type="EMBL" id="KLV08874.1"/>
    </source>
</evidence>
<evidence type="ECO:0000313" key="3">
    <source>
        <dbReference type="Proteomes" id="UP000036097"/>
    </source>
</evidence>
<dbReference type="RefSeq" id="WP_047877036.1">
    <property type="nucleotide sequence ID" value="NZ_LDOT01000002.1"/>
</dbReference>
<feature type="signal peptide" evidence="1">
    <location>
        <begin position="1"/>
        <end position="25"/>
    </location>
</feature>
<dbReference type="AlphaFoldDB" id="A0A0J1HB58"/>
<dbReference type="OrthoDB" id="7011540at2"/>
<evidence type="ECO:0000256" key="1">
    <source>
        <dbReference type="SAM" id="SignalP"/>
    </source>
</evidence>
<accession>A0A0J1HB58</accession>
<protein>
    <recommendedName>
        <fullName evidence="4">Lipoprotein</fullName>
    </recommendedName>
</protein>
<organism evidence="2 3">
    <name type="scientific">Photobacterium aquae</name>
    <dbReference type="NCBI Taxonomy" id="1195763"/>
    <lineage>
        <taxon>Bacteria</taxon>
        <taxon>Pseudomonadati</taxon>
        <taxon>Pseudomonadota</taxon>
        <taxon>Gammaproteobacteria</taxon>
        <taxon>Vibrionales</taxon>
        <taxon>Vibrionaceae</taxon>
        <taxon>Photobacterium</taxon>
    </lineage>
</organism>
<comment type="caution">
    <text evidence="2">The sequence shown here is derived from an EMBL/GenBank/DDBJ whole genome shotgun (WGS) entry which is preliminary data.</text>
</comment>
<feature type="chain" id="PRO_5005252328" description="Lipoprotein" evidence="1">
    <location>
        <begin position="26"/>
        <end position="151"/>
    </location>
</feature>
<reference evidence="2 3" key="1">
    <citation type="submission" date="2015-05" db="EMBL/GenBank/DDBJ databases">
        <title>Photobacterium galathea sp. nov.</title>
        <authorList>
            <person name="Machado H."/>
            <person name="Gram L."/>
        </authorList>
    </citation>
    <scope>NUCLEOTIDE SEQUENCE [LARGE SCALE GENOMIC DNA]</scope>
    <source>
        <strain evidence="2 3">CGMCC 1.12159</strain>
    </source>
</reference>
<evidence type="ECO:0008006" key="4">
    <source>
        <dbReference type="Google" id="ProtNLM"/>
    </source>
</evidence>
<gene>
    <name evidence="2" type="ORF">ABT56_01250</name>
</gene>
<sequence>MKNKIALFAFCTVMAGCSATTSMTAADNQTSIMINEFSPIVLEPGTGIEETYSTTSFGNYRYKITDSTTNETKYGLVPLKFNGGYLAADILFFAPAMFFNLREFYPYYEFNAVTGEVKYKKHEGDAWRIYVPSEDEVNSAKHYFSKRESNL</sequence>
<dbReference type="PATRIC" id="fig|1195763.3.peg.276"/>
<keyword evidence="1" id="KW-0732">Signal</keyword>
<dbReference type="Proteomes" id="UP000036097">
    <property type="component" value="Unassembled WGS sequence"/>
</dbReference>
<dbReference type="PROSITE" id="PS51257">
    <property type="entry name" value="PROKAR_LIPOPROTEIN"/>
    <property type="match status" value="1"/>
</dbReference>
<keyword evidence="3" id="KW-1185">Reference proteome</keyword>
<dbReference type="EMBL" id="LDOT01000002">
    <property type="protein sequence ID" value="KLV08874.1"/>
    <property type="molecule type" value="Genomic_DNA"/>
</dbReference>
<name>A0A0J1HB58_9GAMM</name>